<gene>
    <name evidence="2" type="ORF">SINC0208_LOCUS9716</name>
</gene>
<dbReference type="AlphaFoldDB" id="A0A7S3IPC3"/>
<feature type="transmembrane region" description="Helical" evidence="1">
    <location>
        <begin position="12"/>
        <end position="30"/>
    </location>
</feature>
<protein>
    <submittedName>
        <fullName evidence="2">Uncharacterized protein</fullName>
    </submittedName>
</protein>
<proteinExistence type="predicted"/>
<keyword evidence="1" id="KW-0812">Transmembrane</keyword>
<dbReference type="EMBL" id="HBIH01024273">
    <property type="protein sequence ID" value="CAE0329088.1"/>
    <property type="molecule type" value="Transcribed_RNA"/>
</dbReference>
<organism evidence="2">
    <name type="scientific">Strombidium inclinatum</name>
    <dbReference type="NCBI Taxonomy" id="197538"/>
    <lineage>
        <taxon>Eukaryota</taxon>
        <taxon>Sar</taxon>
        <taxon>Alveolata</taxon>
        <taxon>Ciliophora</taxon>
        <taxon>Intramacronucleata</taxon>
        <taxon>Spirotrichea</taxon>
        <taxon>Oligotrichia</taxon>
        <taxon>Strombidiidae</taxon>
        <taxon>Strombidium</taxon>
    </lineage>
</organism>
<keyword evidence="1" id="KW-1133">Transmembrane helix</keyword>
<accession>A0A7S3IPC3</accession>
<evidence type="ECO:0000256" key="1">
    <source>
        <dbReference type="SAM" id="Phobius"/>
    </source>
</evidence>
<keyword evidence="1" id="KW-0472">Membrane</keyword>
<reference evidence="2" key="1">
    <citation type="submission" date="2021-01" db="EMBL/GenBank/DDBJ databases">
        <authorList>
            <person name="Corre E."/>
            <person name="Pelletier E."/>
            <person name="Niang G."/>
            <person name="Scheremetjew M."/>
            <person name="Finn R."/>
            <person name="Kale V."/>
            <person name="Holt S."/>
            <person name="Cochrane G."/>
            <person name="Meng A."/>
            <person name="Brown T."/>
            <person name="Cohen L."/>
        </authorList>
    </citation>
    <scope>NUCLEOTIDE SEQUENCE</scope>
    <source>
        <strain evidence="2">S3</strain>
    </source>
</reference>
<sequence length="109" mass="12311">MGGVGQGMREGVCLIDVLQLFLVQLGYYVAVLRRGHLLVVLVQFLLSLPHLVVLFSPQVRLVEHLVENLELPLILRGRRLLEGGRHTERRASLATDDLRLLLDLAVVRR</sequence>
<feature type="transmembrane region" description="Helical" evidence="1">
    <location>
        <begin position="36"/>
        <end position="55"/>
    </location>
</feature>
<evidence type="ECO:0000313" key="2">
    <source>
        <dbReference type="EMBL" id="CAE0329088.1"/>
    </source>
</evidence>
<name>A0A7S3IPC3_9SPIT</name>